<name>C0HGV2_MAIZE</name>
<organism evidence="1">
    <name type="scientific">Zea mays</name>
    <name type="common">Maize</name>
    <dbReference type="NCBI Taxonomy" id="4577"/>
    <lineage>
        <taxon>Eukaryota</taxon>
        <taxon>Viridiplantae</taxon>
        <taxon>Streptophyta</taxon>
        <taxon>Embryophyta</taxon>
        <taxon>Tracheophyta</taxon>
        <taxon>Spermatophyta</taxon>
        <taxon>Magnoliopsida</taxon>
        <taxon>Liliopsida</taxon>
        <taxon>Poales</taxon>
        <taxon>Poaceae</taxon>
        <taxon>PACMAD clade</taxon>
        <taxon>Panicoideae</taxon>
        <taxon>Andropogonodae</taxon>
        <taxon>Andropogoneae</taxon>
        <taxon>Tripsacinae</taxon>
        <taxon>Zea</taxon>
    </lineage>
</organism>
<reference evidence="1" key="2">
    <citation type="submission" date="2012-06" db="EMBL/GenBank/DDBJ databases">
        <authorList>
            <person name="Yu Y."/>
            <person name="Currie J."/>
            <person name="Lomeli R."/>
            <person name="Angelova A."/>
            <person name="Collura K."/>
            <person name="Wissotski M."/>
            <person name="Campos D."/>
            <person name="Kudrna D."/>
            <person name="Golser W."/>
            <person name="Ashely E."/>
            <person name="Descour A."/>
            <person name="Fernandes J."/>
            <person name="Soderlund C."/>
            <person name="Walbot V."/>
        </authorList>
    </citation>
    <scope>NUCLEOTIDE SEQUENCE</scope>
    <source>
        <strain evidence="1">B73</strain>
    </source>
</reference>
<proteinExistence type="evidence at transcript level"/>
<sequence>MYLPTSLRRVMTSSSERSLVILLSKLRSRRIWRERERPMPCMYCSEYSTLLWFGISTPPIRMHSIRKPP</sequence>
<dbReference type="AlphaFoldDB" id="C0HGV2"/>
<protein>
    <submittedName>
        <fullName evidence="1">Uncharacterized protein</fullName>
    </submittedName>
</protein>
<evidence type="ECO:0000313" key="1">
    <source>
        <dbReference type="EMBL" id="ACN26255.1"/>
    </source>
</evidence>
<accession>C0HGV2</accession>
<reference evidence="1" key="1">
    <citation type="journal article" date="2009" name="PLoS Genet.">
        <title>Sequencing, mapping, and analysis of 27,455 maize full-length cDNAs.</title>
        <authorList>
            <person name="Soderlund C."/>
            <person name="Descour A."/>
            <person name="Kudrna D."/>
            <person name="Bomhoff M."/>
            <person name="Boyd L."/>
            <person name="Currie J."/>
            <person name="Angelova A."/>
            <person name="Collura K."/>
            <person name="Wissotski M."/>
            <person name="Ashley E."/>
            <person name="Morrow D."/>
            <person name="Fernandes J."/>
            <person name="Walbot V."/>
            <person name="Yu Y."/>
        </authorList>
    </citation>
    <scope>NUCLEOTIDE SEQUENCE</scope>
    <source>
        <strain evidence="1">B73</strain>
    </source>
</reference>
<dbReference type="EMBL" id="BT061558">
    <property type="protein sequence ID" value="ACN26255.1"/>
    <property type="molecule type" value="mRNA"/>
</dbReference>